<evidence type="ECO:0000256" key="1">
    <source>
        <dbReference type="ARBA" id="ARBA00000644"/>
    </source>
</evidence>
<evidence type="ECO:0000313" key="3">
    <source>
        <dbReference type="Proteomes" id="UP000236370"/>
    </source>
</evidence>
<comment type="catalytic activity">
    <reaction evidence="1">
        <text>alpha-D-glucosamine 6-phosphate + H2O = beta-D-fructose 6-phosphate + NH4(+)</text>
        <dbReference type="Rhea" id="RHEA:12172"/>
        <dbReference type="ChEBI" id="CHEBI:15377"/>
        <dbReference type="ChEBI" id="CHEBI:28938"/>
        <dbReference type="ChEBI" id="CHEBI:57634"/>
        <dbReference type="ChEBI" id="CHEBI:75989"/>
        <dbReference type="EC" id="3.5.99.6"/>
    </reaction>
</comment>
<evidence type="ECO:0000313" key="2">
    <source>
        <dbReference type="EMBL" id="PNI83113.1"/>
    </source>
</evidence>
<proteinExistence type="predicted"/>
<dbReference type="EMBL" id="NBAG03000215">
    <property type="protein sequence ID" value="PNI83113.1"/>
    <property type="molecule type" value="Genomic_DNA"/>
</dbReference>
<comment type="caution">
    <text evidence="2">The sequence shown here is derived from an EMBL/GenBank/DDBJ whole genome shotgun (WGS) entry which is preliminary data.</text>
</comment>
<dbReference type="Proteomes" id="UP000236370">
    <property type="component" value="Unassembled WGS sequence"/>
</dbReference>
<dbReference type="PANTHER" id="PTHR11280">
    <property type="entry name" value="GLUCOSAMINE-6-PHOSPHATE ISOMERASE"/>
    <property type="match status" value="1"/>
</dbReference>
<name>A0A2J8PGH2_PANTR</name>
<feature type="non-terminal residue" evidence="2">
    <location>
        <position position="1"/>
    </location>
</feature>
<dbReference type="InterPro" id="IPR004547">
    <property type="entry name" value="Glucosamine6P_isomerase"/>
</dbReference>
<accession>A0A2J8PGH2</accession>
<dbReference type="Gene3D" id="3.40.50.1360">
    <property type="match status" value="1"/>
</dbReference>
<protein>
    <submittedName>
        <fullName evidence="2">GNPDA2 isoform 7</fullName>
    </submittedName>
</protein>
<dbReference type="AlphaFoldDB" id="A0A2J8PGH2"/>
<dbReference type="PANTHER" id="PTHR11280:SF5">
    <property type="entry name" value="GLUCOSAMINE-6-PHOSPHATE ISOMERASE"/>
    <property type="match status" value="1"/>
</dbReference>
<sequence length="116" mass="13008">GDLSKVPTMALTVGVGTVMDAREVMILITGAHKAFALYKAIEEGVNHMWTVSAFQQHPRTIFVCDEDATLELRVKTVKYFKEMALSYHKIIQENYLLNSVQGCASKARKKFATVWA</sequence>
<reference evidence="2 3" key="1">
    <citation type="submission" date="2017-12" db="EMBL/GenBank/DDBJ databases">
        <title>High-resolution comparative analysis of great ape genomes.</title>
        <authorList>
            <person name="Pollen A."/>
            <person name="Hastie A."/>
            <person name="Hormozdiari F."/>
            <person name="Dougherty M."/>
            <person name="Liu R."/>
            <person name="Chaisson M."/>
            <person name="Hoppe E."/>
            <person name="Hill C."/>
            <person name="Pang A."/>
            <person name="Hillier L."/>
            <person name="Baker C."/>
            <person name="Armstrong J."/>
            <person name="Shendure J."/>
            <person name="Paten B."/>
            <person name="Wilson R."/>
            <person name="Chao H."/>
            <person name="Schneider V."/>
            <person name="Ventura M."/>
            <person name="Kronenberg Z."/>
            <person name="Murali S."/>
            <person name="Gordon D."/>
            <person name="Cantsilieris S."/>
            <person name="Munson K."/>
            <person name="Nelson B."/>
            <person name="Raja A."/>
            <person name="Underwood J."/>
            <person name="Diekhans M."/>
            <person name="Fiddes I."/>
            <person name="Haussler D."/>
            <person name="Eichler E."/>
        </authorList>
    </citation>
    <scope>NUCLEOTIDE SEQUENCE [LARGE SCALE GENOMIC DNA]</scope>
    <source>
        <strain evidence="2">Yerkes chimp pedigree #C0471</strain>
    </source>
</reference>
<dbReference type="GO" id="GO:0006044">
    <property type="term" value="P:N-acetylglucosamine metabolic process"/>
    <property type="evidence" value="ECO:0007669"/>
    <property type="project" value="InterPro"/>
</dbReference>
<dbReference type="SUPFAM" id="SSF100950">
    <property type="entry name" value="NagB/RpiA/CoA transferase-like"/>
    <property type="match status" value="1"/>
</dbReference>
<dbReference type="GO" id="GO:0004342">
    <property type="term" value="F:glucosamine-6-phosphate deaminase activity"/>
    <property type="evidence" value="ECO:0007669"/>
    <property type="project" value="UniProtKB-EC"/>
</dbReference>
<organism evidence="2 3">
    <name type="scientific">Pan troglodytes</name>
    <name type="common">Chimpanzee</name>
    <dbReference type="NCBI Taxonomy" id="9598"/>
    <lineage>
        <taxon>Eukaryota</taxon>
        <taxon>Metazoa</taxon>
        <taxon>Chordata</taxon>
        <taxon>Craniata</taxon>
        <taxon>Vertebrata</taxon>
        <taxon>Euteleostomi</taxon>
        <taxon>Mammalia</taxon>
        <taxon>Eutheria</taxon>
        <taxon>Euarchontoglires</taxon>
        <taxon>Primates</taxon>
        <taxon>Haplorrhini</taxon>
        <taxon>Catarrhini</taxon>
        <taxon>Hominidae</taxon>
        <taxon>Pan</taxon>
    </lineage>
</organism>
<gene>
    <name evidence="2" type="ORF">CK820_G0003664</name>
</gene>
<dbReference type="InterPro" id="IPR037171">
    <property type="entry name" value="NagB/RpiA_transferase-like"/>
</dbReference>